<organism evidence="10 11">
    <name type="scientific">Sporolactobacillus terrae</name>
    <dbReference type="NCBI Taxonomy" id="269673"/>
    <lineage>
        <taxon>Bacteria</taxon>
        <taxon>Bacillati</taxon>
        <taxon>Bacillota</taxon>
        <taxon>Bacilli</taxon>
        <taxon>Bacillales</taxon>
        <taxon>Sporolactobacillaceae</taxon>
        <taxon>Sporolactobacillus</taxon>
    </lineage>
</organism>
<dbReference type="Pfam" id="PF00746">
    <property type="entry name" value="Gram_pos_anchor"/>
    <property type="match status" value="1"/>
</dbReference>
<comment type="similarity">
    <text evidence="2">Belongs to the serine-aspartate repeat-containing protein (SDr) family.</text>
</comment>
<dbReference type="Gene3D" id="2.60.40.1280">
    <property type="match status" value="2"/>
</dbReference>
<keyword evidence="8" id="KW-1133">Transmembrane helix</keyword>
<dbReference type="Gene3D" id="2.60.40.740">
    <property type="match status" value="5"/>
</dbReference>
<dbReference type="EMBL" id="CP025688">
    <property type="protein sequence ID" value="QAA23754.1"/>
    <property type="molecule type" value="Genomic_DNA"/>
</dbReference>
<evidence type="ECO:0000259" key="9">
    <source>
        <dbReference type="PROSITE" id="PS50847"/>
    </source>
</evidence>
<feature type="domain" description="Gram-positive cocci surface proteins LPxTG" evidence="9">
    <location>
        <begin position="2506"/>
        <end position="2541"/>
    </location>
</feature>
<evidence type="ECO:0000313" key="11">
    <source>
        <dbReference type="Proteomes" id="UP000285882"/>
    </source>
</evidence>
<keyword evidence="3" id="KW-0134">Cell wall</keyword>
<feature type="region of interest" description="Disordered" evidence="7">
    <location>
        <begin position="2457"/>
        <end position="2510"/>
    </location>
</feature>
<dbReference type="SUPFAM" id="SSF49401">
    <property type="entry name" value="Bacterial adhesins"/>
    <property type="match status" value="7"/>
</dbReference>
<evidence type="ECO:0000256" key="2">
    <source>
        <dbReference type="ARBA" id="ARBA00007257"/>
    </source>
</evidence>
<dbReference type="Pfam" id="PF17961">
    <property type="entry name" value="Big_8"/>
    <property type="match status" value="1"/>
</dbReference>
<dbReference type="InterPro" id="IPR008966">
    <property type="entry name" value="Adhesion_dom_sf"/>
</dbReference>
<dbReference type="PANTHER" id="PTHR36108">
    <property type="entry name" value="COLOSSIN-B-RELATED"/>
    <property type="match status" value="1"/>
</dbReference>
<feature type="compositionally biased region" description="Basic and acidic residues" evidence="7">
    <location>
        <begin position="235"/>
        <end position="245"/>
    </location>
</feature>
<dbReference type="SUPFAM" id="SSF49478">
    <property type="entry name" value="Cna protein B-type domain"/>
    <property type="match status" value="12"/>
</dbReference>
<dbReference type="Pfam" id="PF17802">
    <property type="entry name" value="SpaA"/>
    <property type="match status" value="13"/>
</dbReference>
<dbReference type="PANTHER" id="PTHR36108:SF13">
    <property type="entry name" value="COLOSSIN-B-RELATED"/>
    <property type="match status" value="1"/>
</dbReference>
<protein>
    <recommendedName>
        <fullName evidence="9">Gram-positive cocci surface proteins LPxTG domain-containing protein</fullName>
    </recommendedName>
</protein>
<keyword evidence="8" id="KW-0472">Membrane</keyword>
<name>A0ABX5QAV7_9BACL</name>
<accession>A0ABX5QAV7</accession>
<dbReference type="InterPro" id="IPR019931">
    <property type="entry name" value="LPXTG_anchor"/>
</dbReference>
<keyword evidence="6" id="KW-0572">Peptidoglycan-anchor</keyword>
<sequence>MLCPVNTAIYKHTDYIPKGRSMVRAKRLPLGLQKTKHRKVMKRFMIIVLALFVIFSQMSLSPFLGQASAEDTQTQQIIDSVGLTTGEGDAAKEVNTENPLKQGDAVNLDYTWTQKDGQKLDQDVTIQIPAQFKVGTKDDGDKDSTDTTGEVKLADNTTVIGSYTIKASDQPANANQLTIHFNSEKTKDLSGATGNLRIPAVFDDDIKADQKITPIDFDLGNNQKQTINVAVKAEATTEKSEKADHNATATDDQGKTTDGSSTEDQAKAEKADTDAESKDASSAGQAKQEAVGDSGAAAKAENQKESVASVQTAPEKKQTKSIERAAAEAKASTPQEITKPVVSVDKITDKDGNVWSSEHRPGLESEAYIHMNWSIEDDWDIHEGDYYTFDLPQEFAIYNDFNGELKDDDGNVVANYMVKHGNNDTGKVTLTFTNYAERHSNVGGTFTVFTKFNKETITGSTQKEIKFDLPGDAVTVTIPFENPKGTAIHKDVSPDRSVNPKNINWTVNINTNEATLKNAVVKDPTPAGLTLNKDSIKLYQLQVNVDGTVKLGSQVPSSDYELGTDDGNLTIKFNQDINRAYQIQYSTKINDSSKKGTFKNTATLSSDGNEDVKASASITTKLGTHLTKTGSYDSNTQTIKWTINYNGDEQSIKQADAVLHDLFDNSHELDSSSVKVYQATVKDDGGFTQGSLVDNSEYEVTPKSTTDKNGFDLQFKHGIDSAYQITYTTKAVGLVTEDGKISNTVTSDNSSASGNEQYPKQQGIIKSNTGADYKAKTATWKITVNGNHYELNNATITDTFDHAGLALKENAFKIHNETKDKDPTKGTDYDLSSDANGFVVTFKGAYAKTTDSFTITYTTDFDYNKLASGKTVFSNTSKLTWKDENGKDQSSSSTATFNPDDYTKSNGFKSGSYDPSNKQITWKIGINYNNVTLKDPKIVDQIKDNQQYIDGSLEVHTMTLTGGWNGYSVGEDVPEDDYTVEYPSAANDNTLTVHFKKAIDSPYYMTFKTSLNGQIIHKAYDNTALVLDGADKVTDLSASVQPTNGDSFASKSGAQDGNYVNWTVNINPSQSSVSEPVLTDTPSNNQIIDASSFELYKATVNRNGTLTKTGEPLKQGTDYTRDVHTDNDTGAQSFTLAFKNAINDAYLLTYRTLINASNGDKLENTVKLDGKNIQTYTTETSSEVTVKLSGGDGTGSGEIGGLTITKKDADDGSALSGATFTLYDKEGKTALRTITTDNDGKAAFNHFKYGDYVLKEDKAPTGYVINPDYKAGKTVTIDKPAKGETTTQLAVVNHKFVGKVILTKQDDVSGEKLKNAVFELKDQDGKLIEQLTTDENGQLTADNLKPGNYQLVEIIPPANYQLNSTPYAFTINEDQTTVINVTAKNTLTPGSVVLTKTDEDTGKTLSGAVFNLVQNGNVLQSGLTTNAAGQIEVNDLVPGDYQFVETSAPNDYALISGSAIPFTIQKGQVKPLQISATNGLITGSVELTKVDSDNHDAPLTGATFDLQNQTGETLKSGLHTDSKGKLTVDNLKPGDYQFMETKAPAGYVLNPEPIKFTIEKSQKQPLKINAPNALQTGSVILNKVGEDNAELGLQGAKYTLKDATGHVIKEDLQTNDKGQIIYEGLKPGNYQFVETQAPTGYEVDATPITFTITKGQTEVVQKKAIDKLIPGDAVLTKVDSADPNQTLEGAVFNLEDAHGSIIKQDLTTDANGKIAVTNLKPGTYYFTETKAPANYDLNNERIKVVIEKGQQVAAEVTAENTLTPGSAKLIKKATEDQSLLQGAEYKLIRVDNSGHQIWVKEHLVTNEYGQIVVNNLVPGHYQFIETKAPTNYDLNAAPIPVTVAPGQKSVDEATVVAHDTLTPGNAEVFKKDEVSGEGLKGAVFNVLDRNGDAVRTSVTTDQNGKLLIKDLAPGNYQLVETQAPAGYLKNSKAVPFEIKKGQLSTYAVPVDVTNKMVPGSLTLKKADGDHPDKALSGAVFKLLNAKGEAAKDNDGQPITAEQLTTKDGKMTLNNLRPGTYTLEETTPAPGYIRNTSPLTFTIDPSATNQPTIFLKKTFENYKGKAELTKTDADGHGLEGAEFKVVDQDDQVIQKDLKTDTNGKISVGNLKPGKYNFVETKAPNGYLLDSAPKRFTIDDQTSGQPTVVSVSKVNTLNKVVLTKVDKNDPDAVLKGAEFKLVGKDGKIVEKDVTGKELPTVWTTDDHGQFMVNGLATGEYSFIETKAPNGYELDATPIPFKVTNEDAKAIPITATDKLNSVVLTKVDKNDPDAVLKGAEFKLYDSTGKMVEKDANGKALPSVWSTNDKGQFTVSGLAPGNYHFIETKAPKNYDLDETPIPFHVTATDVKAIAITAADLLTPGGVRLTKVDRNDPDAVLKGAEFKLVDGNGKTLKTGLTTDNSGRFVVKDLAPGQYAFIETKAPEGYQLDATPIPFVIEKGISKPVEITATNKAIPTIERGVLGEQQNGGTPQPKPVIKKDATSKNTSSIERGQLGLVETASPKSKKDLPKTGDSNHLATFAAGAALLIGGAFLTIFSRRRKKG</sequence>
<gene>
    <name evidence="10" type="ORF">C0674_14800</name>
</gene>
<evidence type="ECO:0000313" key="10">
    <source>
        <dbReference type="EMBL" id="QAA23754.1"/>
    </source>
</evidence>
<dbReference type="PROSITE" id="PS50847">
    <property type="entry name" value="GRAM_POS_ANCHORING"/>
    <property type="match status" value="1"/>
</dbReference>
<dbReference type="InterPro" id="IPR008456">
    <property type="entry name" value="Collagen-bd_dom"/>
</dbReference>
<dbReference type="InterPro" id="IPR041171">
    <property type="entry name" value="SDR_Ig"/>
</dbReference>
<feature type="transmembrane region" description="Helical" evidence="8">
    <location>
        <begin position="44"/>
        <end position="64"/>
    </location>
</feature>
<comment type="subcellular location">
    <subcellularLocation>
        <location evidence="1">Secreted</location>
        <location evidence="1">Cell wall</location>
        <topology evidence="1">Peptidoglycan-anchor</topology>
    </subcellularLocation>
</comment>
<dbReference type="Pfam" id="PF05737">
    <property type="entry name" value="Collagen_bind"/>
    <property type="match status" value="5"/>
</dbReference>
<keyword evidence="8" id="KW-0812">Transmembrane</keyword>
<feature type="compositionally biased region" description="Basic and acidic residues" evidence="7">
    <location>
        <begin position="314"/>
        <end position="327"/>
    </location>
</feature>
<evidence type="ECO:0000256" key="4">
    <source>
        <dbReference type="ARBA" id="ARBA00022525"/>
    </source>
</evidence>
<proteinExistence type="inferred from homology"/>
<feature type="region of interest" description="Disordered" evidence="7">
    <location>
        <begin position="233"/>
        <end position="343"/>
    </location>
</feature>
<dbReference type="Proteomes" id="UP000285882">
    <property type="component" value="Chromosome"/>
</dbReference>
<feature type="transmembrane region" description="Helical" evidence="8">
    <location>
        <begin position="2515"/>
        <end position="2534"/>
    </location>
</feature>
<evidence type="ECO:0000256" key="1">
    <source>
        <dbReference type="ARBA" id="ARBA00004168"/>
    </source>
</evidence>
<evidence type="ECO:0000256" key="5">
    <source>
        <dbReference type="ARBA" id="ARBA00022729"/>
    </source>
</evidence>
<dbReference type="NCBIfam" id="TIGR01167">
    <property type="entry name" value="LPXTG_anchor"/>
    <property type="match status" value="1"/>
</dbReference>
<evidence type="ECO:0000256" key="7">
    <source>
        <dbReference type="SAM" id="MobiDB-lite"/>
    </source>
</evidence>
<feature type="compositionally biased region" description="Basic and acidic residues" evidence="7">
    <location>
        <begin position="264"/>
        <end position="279"/>
    </location>
</feature>
<dbReference type="InterPro" id="IPR041033">
    <property type="entry name" value="SpaA_PFL_dom_1"/>
</dbReference>
<keyword evidence="4" id="KW-0964">Secreted</keyword>
<dbReference type="InterPro" id="IPR013783">
    <property type="entry name" value="Ig-like_fold"/>
</dbReference>
<evidence type="ECO:0000256" key="3">
    <source>
        <dbReference type="ARBA" id="ARBA00022512"/>
    </source>
</evidence>
<keyword evidence="11" id="KW-1185">Reference proteome</keyword>
<feature type="compositionally biased region" description="Polar residues" evidence="7">
    <location>
        <begin position="247"/>
        <end position="263"/>
    </location>
</feature>
<dbReference type="InterPro" id="IPR011252">
    <property type="entry name" value="Fibrogen-bd_dom1"/>
</dbReference>
<evidence type="ECO:0000256" key="6">
    <source>
        <dbReference type="ARBA" id="ARBA00023088"/>
    </source>
</evidence>
<dbReference type="Gene3D" id="2.60.40.10">
    <property type="entry name" value="Immunoglobulins"/>
    <property type="match status" value="13"/>
</dbReference>
<keyword evidence="5" id="KW-0732">Signal</keyword>
<evidence type="ECO:0000256" key="8">
    <source>
        <dbReference type="SAM" id="Phobius"/>
    </source>
</evidence>
<reference evidence="10 11" key="1">
    <citation type="submission" date="2018-01" db="EMBL/GenBank/DDBJ databases">
        <title>Complete genome sequencing of Sporolactobacillus terrae DLG3.</title>
        <authorList>
            <person name="Nam Y.-D."/>
            <person name="Kang J."/>
            <person name="Chung W.-H."/>
        </authorList>
    </citation>
    <scope>NUCLEOTIDE SEQUENCE [LARGE SCALE GENOMIC DNA]</scope>
    <source>
        <strain evidence="10 11">DLG3</strain>
    </source>
</reference>